<dbReference type="GO" id="GO:0005975">
    <property type="term" value="P:carbohydrate metabolic process"/>
    <property type="evidence" value="ECO:0007669"/>
    <property type="project" value="InterPro"/>
</dbReference>
<evidence type="ECO:0000259" key="8">
    <source>
        <dbReference type="PROSITE" id="PS50022"/>
    </source>
</evidence>
<sequence>MIKQYTFILLCMLFFSAHGTAQTRHTFEIGKHDFFLDGKPFQIISGEMHYARVPRPYWRDRLKKARAMGLNTICTYMFWNAHEPVEGRYNFKDNLDLKEFCKEAAEEGLWIILRPGPYTCAEWDLGGLPSWLLKNEHVVLRSADTAYLPHTLRFLDRAVQEFKNSQITNGGNILMVQVENEYGEYGSDKGYLNAIKQTLRDAGVTVPLFNCDWPGKDNYDRGHIDGVMPSINFGGQAQRNFETFSRYAPDVPRFNSEFWTGWFDYWGGKHEVHAAKEKLADFKWMIDNGVSVNLYMFHGGTSNGFFSGANGSDSYFTPYITSYDYDAPLSESGEPNDKFLAFRNVILQKYPDLKLPPLPAATPKIAIPEFQLYPVASLKENLPSPRLFGRPQNMEALDQDYGMILYAHDLVGQFTGELQIKRVMDRAIVYLDGKKIGILDRRLNQSTINVNSGTGKHRLEILVEALGRVNFGSAIDHERKGITEGVYLNGTELKGWEHYPLPLQNISSFKPSAVHAGYPEFYQGRFSISKKGDTFLDTRNLDNGLLWLNGKMIGRYWMIGPQQTLYIPGCWLKTGTNDVSVLELGNPAKFSISGLKEQVWATKADPSLLNRRKGQALHLKAEQLVQHGILEDKAGWQDIRFKSVIEGRYICLESMSAYRQSACTAIAELRLVDASGKEIPRERYTIVYADSEETETDNGLAGLLIDNQSTTNWQTRQENKGIDQPHQVVIDLGGVTGIGGFKYLPVPDGRKGRPKDYNFYVSLKNFNFK</sequence>
<dbReference type="InterPro" id="IPR048913">
    <property type="entry name" value="BetaGal_gal-bd"/>
</dbReference>
<dbReference type="InterPro" id="IPR008979">
    <property type="entry name" value="Galactose-bd-like_sf"/>
</dbReference>
<dbReference type="AlphaFoldDB" id="A0A1H8LRM0"/>
<comment type="similarity">
    <text evidence="1 6">Belongs to the glycosyl hydrolase 35 family.</text>
</comment>
<dbReference type="GO" id="GO:0004553">
    <property type="term" value="F:hydrolase activity, hydrolyzing O-glycosyl compounds"/>
    <property type="evidence" value="ECO:0007669"/>
    <property type="project" value="InterPro"/>
</dbReference>
<dbReference type="Proteomes" id="UP000198942">
    <property type="component" value="Unassembled WGS sequence"/>
</dbReference>
<feature type="chain" id="PRO_5011565398" evidence="7">
    <location>
        <begin position="22"/>
        <end position="769"/>
    </location>
</feature>
<evidence type="ECO:0000313" key="10">
    <source>
        <dbReference type="Proteomes" id="UP000198942"/>
    </source>
</evidence>
<dbReference type="RefSeq" id="WP_091212066.1">
    <property type="nucleotide sequence ID" value="NZ_FOCL01000005.1"/>
</dbReference>
<keyword evidence="10" id="KW-1185">Reference proteome</keyword>
<accession>A0A1H8LRM0</accession>
<dbReference type="PROSITE" id="PS50022">
    <property type="entry name" value="FA58C_3"/>
    <property type="match status" value="1"/>
</dbReference>
<evidence type="ECO:0000256" key="7">
    <source>
        <dbReference type="SAM" id="SignalP"/>
    </source>
</evidence>
<dbReference type="EMBL" id="FOCL01000005">
    <property type="protein sequence ID" value="SEO07740.1"/>
    <property type="molecule type" value="Genomic_DNA"/>
</dbReference>
<dbReference type="OrthoDB" id="703126at2"/>
<keyword evidence="2 7" id="KW-0732">Signal</keyword>
<reference evidence="10" key="1">
    <citation type="submission" date="2016-10" db="EMBL/GenBank/DDBJ databases">
        <authorList>
            <person name="Varghese N."/>
            <person name="Submissions S."/>
        </authorList>
    </citation>
    <scope>NUCLEOTIDE SEQUENCE [LARGE SCALE GENOMIC DNA]</scope>
    <source>
        <strain evidence="10">Gh-48</strain>
    </source>
</reference>
<dbReference type="SUPFAM" id="SSF49785">
    <property type="entry name" value="Galactose-binding domain-like"/>
    <property type="match status" value="2"/>
</dbReference>
<keyword evidence="4" id="KW-0325">Glycoprotein</keyword>
<dbReference type="InterPro" id="IPR031330">
    <property type="entry name" value="Gly_Hdrlase_35_cat"/>
</dbReference>
<dbReference type="InterPro" id="IPR048912">
    <property type="entry name" value="BetaGal1-like_ABD1"/>
</dbReference>
<dbReference type="PRINTS" id="PR00742">
    <property type="entry name" value="GLHYDRLASE35"/>
</dbReference>
<keyword evidence="5" id="KW-0326">Glycosidase</keyword>
<name>A0A1H8LRM0_9SPHI</name>
<evidence type="ECO:0000256" key="3">
    <source>
        <dbReference type="ARBA" id="ARBA00022801"/>
    </source>
</evidence>
<evidence type="ECO:0000256" key="4">
    <source>
        <dbReference type="ARBA" id="ARBA00023180"/>
    </source>
</evidence>
<organism evidence="9 10">
    <name type="scientific">Mucilaginibacter gossypiicola</name>
    <dbReference type="NCBI Taxonomy" id="551995"/>
    <lineage>
        <taxon>Bacteria</taxon>
        <taxon>Pseudomonadati</taxon>
        <taxon>Bacteroidota</taxon>
        <taxon>Sphingobacteriia</taxon>
        <taxon>Sphingobacteriales</taxon>
        <taxon>Sphingobacteriaceae</taxon>
        <taxon>Mucilaginibacter</taxon>
    </lineage>
</organism>
<feature type="domain" description="F5/8 type C" evidence="8">
    <location>
        <begin position="663"/>
        <end position="769"/>
    </location>
</feature>
<feature type="signal peptide" evidence="7">
    <location>
        <begin position="1"/>
        <end position="21"/>
    </location>
</feature>
<evidence type="ECO:0000256" key="5">
    <source>
        <dbReference type="ARBA" id="ARBA00023295"/>
    </source>
</evidence>
<dbReference type="Pfam" id="PF00754">
    <property type="entry name" value="F5_F8_type_C"/>
    <property type="match status" value="1"/>
</dbReference>
<dbReference type="Pfam" id="PF21317">
    <property type="entry name" value="BetaGal_ABD_1"/>
    <property type="match status" value="1"/>
</dbReference>
<dbReference type="InterPro" id="IPR000421">
    <property type="entry name" value="FA58C"/>
</dbReference>
<dbReference type="InterPro" id="IPR001944">
    <property type="entry name" value="Glycoside_Hdrlase_35"/>
</dbReference>
<evidence type="ECO:0000256" key="6">
    <source>
        <dbReference type="RuleBase" id="RU003679"/>
    </source>
</evidence>
<evidence type="ECO:0000256" key="1">
    <source>
        <dbReference type="ARBA" id="ARBA00009809"/>
    </source>
</evidence>
<evidence type="ECO:0000256" key="2">
    <source>
        <dbReference type="ARBA" id="ARBA00022729"/>
    </source>
</evidence>
<dbReference type="Pfam" id="PF21467">
    <property type="entry name" value="BetaGal_gal-bd"/>
    <property type="match status" value="1"/>
</dbReference>
<dbReference type="PANTHER" id="PTHR23421">
    <property type="entry name" value="BETA-GALACTOSIDASE RELATED"/>
    <property type="match status" value="1"/>
</dbReference>
<dbReference type="Gene3D" id="3.20.20.80">
    <property type="entry name" value="Glycosidases"/>
    <property type="match status" value="1"/>
</dbReference>
<dbReference type="Gene3D" id="2.60.120.260">
    <property type="entry name" value="Galactose-binding domain-like"/>
    <property type="match status" value="3"/>
</dbReference>
<dbReference type="InterPro" id="IPR017853">
    <property type="entry name" value="GH"/>
</dbReference>
<protein>
    <submittedName>
        <fullName evidence="9">Beta-galactosidase</fullName>
    </submittedName>
</protein>
<proteinExistence type="inferred from homology"/>
<dbReference type="FunFam" id="3.20.20.80:FF:000017">
    <property type="entry name" value="Beta-galactosidase"/>
    <property type="match status" value="1"/>
</dbReference>
<dbReference type="SUPFAM" id="SSF51445">
    <property type="entry name" value="(Trans)glycosidases"/>
    <property type="match status" value="1"/>
</dbReference>
<gene>
    <name evidence="9" type="ORF">SAMN05192574_105218</name>
</gene>
<keyword evidence="3" id="KW-0378">Hydrolase</keyword>
<dbReference type="STRING" id="551995.SAMN05192574_105218"/>
<evidence type="ECO:0000313" key="9">
    <source>
        <dbReference type="EMBL" id="SEO07740.1"/>
    </source>
</evidence>
<dbReference type="Pfam" id="PF01301">
    <property type="entry name" value="Glyco_hydro_35"/>
    <property type="match status" value="1"/>
</dbReference>